<dbReference type="GO" id="GO:0006508">
    <property type="term" value="P:proteolysis"/>
    <property type="evidence" value="ECO:0007669"/>
    <property type="project" value="InterPro"/>
</dbReference>
<dbReference type="Proteomes" id="UP000828390">
    <property type="component" value="Unassembled WGS sequence"/>
</dbReference>
<reference evidence="1" key="2">
    <citation type="submission" date="2020-11" db="EMBL/GenBank/DDBJ databases">
        <authorList>
            <person name="McCartney M.A."/>
            <person name="Auch B."/>
            <person name="Kono T."/>
            <person name="Mallez S."/>
            <person name="Becker A."/>
            <person name="Gohl D.M."/>
            <person name="Silverstein K.A.T."/>
            <person name="Koren S."/>
            <person name="Bechman K.B."/>
            <person name="Herman A."/>
            <person name="Abrahante J.E."/>
            <person name="Garbe J."/>
        </authorList>
    </citation>
    <scope>NUCLEOTIDE SEQUENCE</scope>
    <source>
        <strain evidence="1">Duluth1</strain>
        <tissue evidence="1">Whole animal</tissue>
    </source>
</reference>
<dbReference type="EMBL" id="JAIWYP010000004">
    <property type="protein sequence ID" value="KAH3835750.1"/>
    <property type="molecule type" value="Genomic_DNA"/>
</dbReference>
<dbReference type="PROSITE" id="PS00141">
    <property type="entry name" value="ASP_PROTEASE"/>
    <property type="match status" value="1"/>
</dbReference>
<organism evidence="1 2">
    <name type="scientific">Dreissena polymorpha</name>
    <name type="common">Zebra mussel</name>
    <name type="synonym">Mytilus polymorpha</name>
    <dbReference type="NCBI Taxonomy" id="45954"/>
    <lineage>
        <taxon>Eukaryota</taxon>
        <taxon>Metazoa</taxon>
        <taxon>Spiralia</taxon>
        <taxon>Lophotrochozoa</taxon>
        <taxon>Mollusca</taxon>
        <taxon>Bivalvia</taxon>
        <taxon>Autobranchia</taxon>
        <taxon>Heteroconchia</taxon>
        <taxon>Euheterodonta</taxon>
        <taxon>Imparidentia</taxon>
        <taxon>Neoheterodontei</taxon>
        <taxon>Myida</taxon>
        <taxon>Dreissenoidea</taxon>
        <taxon>Dreissenidae</taxon>
        <taxon>Dreissena</taxon>
    </lineage>
</organism>
<reference evidence="1" key="1">
    <citation type="journal article" date="2019" name="bioRxiv">
        <title>The Genome of the Zebra Mussel, Dreissena polymorpha: A Resource for Invasive Species Research.</title>
        <authorList>
            <person name="McCartney M.A."/>
            <person name="Auch B."/>
            <person name="Kono T."/>
            <person name="Mallez S."/>
            <person name="Zhang Y."/>
            <person name="Obille A."/>
            <person name="Becker A."/>
            <person name="Abrahante J.E."/>
            <person name="Garbe J."/>
            <person name="Badalamenti J.P."/>
            <person name="Herman A."/>
            <person name="Mangelson H."/>
            <person name="Liachko I."/>
            <person name="Sullivan S."/>
            <person name="Sone E.D."/>
            <person name="Koren S."/>
            <person name="Silverstein K.A.T."/>
            <person name="Beckman K.B."/>
            <person name="Gohl D.M."/>
        </authorList>
    </citation>
    <scope>NUCLEOTIDE SEQUENCE</scope>
    <source>
        <strain evidence="1">Duluth1</strain>
        <tissue evidence="1">Whole animal</tissue>
    </source>
</reference>
<keyword evidence="2" id="KW-1185">Reference proteome</keyword>
<dbReference type="InterPro" id="IPR001969">
    <property type="entry name" value="Aspartic_peptidase_AS"/>
</dbReference>
<dbReference type="GO" id="GO:0004190">
    <property type="term" value="F:aspartic-type endopeptidase activity"/>
    <property type="evidence" value="ECO:0007669"/>
    <property type="project" value="InterPro"/>
</dbReference>
<dbReference type="InterPro" id="IPR021109">
    <property type="entry name" value="Peptidase_aspartic_dom_sf"/>
</dbReference>
<dbReference type="AlphaFoldDB" id="A0A9D4KA30"/>
<name>A0A9D4KA30_DREPO</name>
<accession>A0A9D4KA30</accession>
<evidence type="ECO:0008006" key="3">
    <source>
        <dbReference type="Google" id="ProtNLM"/>
    </source>
</evidence>
<evidence type="ECO:0000313" key="1">
    <source>
        <dbReference type="EMBL" id="KAH3835750.1"/>
    </source>
</evidence>
<comment type="caution">
    <text evidence="1">The sequence shown here is derived from an EMBL/GenBank/DDBJ whole genome shotgun (WGS) entry which is preliminary data.</text>
</comment>
<dbReference type="Gene3D" id="2.40.70.10">
    <property type="entry name" value="Acid Proteases"/>
    <property type="match status" value="1"/>
</dbReference>
<sequence>MPKLGHSDFDLKLGNGVYLRGSVEGVPIAFTADTGSSRTIIAHSVYSQIPECKRPVLKGSAPLMGAGGSPIRDWGTARLNLCLGKVELQCDAVIAEIEDQALLGYDVLVGSEHGPADLLLSKGVVVLGGVEIPCFKKAVESRYRKVTVAEDVTVPAKSEALVDVFVGRRKSDDDDSRAEYLIEATDGLKTGIIS</sequence>
<dbReference type="Pfam" id="PF13975">
    <property type="entry name" value="gag-asp_proteas"/>
    <property type="match status" value="1"/>
</dbReference>
<gene>
    <name evidence="1" type="ORF">DPMN_109111</name>
</gene>
<evidence type="ECO:0000313" key="2">
    <source>
        <dbReference type="Proteomes" id="UP000828390"/>
    </source>
</evidence>
<protein>
    <recommendedName>
        <fullName evidence="3">Peptidase A2 domain-containing protein</fullName>
    </recommendedName>
</protein>
<dbReference type="SUPFAM" id="SSF50630">
    <property type="entry name" value="Acid proteases"/>
    <property type="match status" value="1"/>
</dbReference>
<proteinExistence type="predicted"/>